<dbReference type="EMBL" id="JAUSWO010000001">
    <property type="protein sequence ID" value="MDQ0513916.1"/>
    <property type="molecule type" value="Genomic_DNA"/>
</dbReference>
<comment type="caution">
    <text evidence="1">The sequence shown here is derived from an EMBL/GenBank/DDBJ whole genome shotgun (WGS) entry which is preliminary data.</text>
</comment>
<sequence>MQEKFTKFLTSNSIDENHVINARLNTDPYRSLHLKWAAIENAAAYAVVLMDKDASGAMGVPFLHWAALVLDPNITELDENASAELGENVLFQFENSTTKNVQSSIIPAEFLNDNARNYFGPTPPENDHLYEVVVIGLREKPDTDHLPYPQTFALFEEIVLKSDPIKKYSLYFVGRQVKFQNGYISLANPDIVDPHLKDGGHFYVSETASLIRIQNLQIKDLIKTESGNFLDRKYFTILKWNAENPLSVGFKSFKRIEFSFDKVADAQSYVVLLNNSQSLNIIGTPLVNWTGYSIFQPEGDRVVVDQQTHLFNTVNSYSAEILNSGRPSLFAQFGKDGLITEKEKKLFAARNLFGGGYFVELSDTYSTAAGFYTLFVYATDLAPQAYPELKTQQDLLHFINNHVVATAELKFKIK</sequence>
<organism evidence="1 2">
    <name type="scientific">Mycoplasmoides fastidiosum</name>
    <dbReference type="NCBI Taxonomy" id="92758"/>
    <lineage>
        <taxon>Bacteria</taxon>
        <taxon>Bacillati</taxon>
        <taxon>Mycoplasmatota</taxon>
        <taxon>Mycoplasmoidales</taxon>
        <taxon>Mycoplasmoidaceae</taxon>
        <taxon>Mycoplasmoides</taxon>
    </lineage>
</organism>
<accession>A0ABU0LYY2</accession>
<proteinExistence type="predicted"/>
<name>A0ABU0LYY2_9BACT</name>
<gene>
    <name evidence="1" type="ORF">J2Z62_000354</name>
</gene>
<dbReference type="SUPFAM" id="SSF49777">
    <property type="entry name" value="PEBP-like"/>
    <property type="match status" value="1"/>
</dbReference>
<evidence type="ECO:0000313" key="1">
    <source>
        <dbReference type="EMBL" id="MDQ0513916.1"/>
    </source>
</evidence>
<dbReference type="RefSeq" id="WP_256547390.1">
    <property type="nucleotide sequence ID" value="NZ_CP101809.1"/>
</dbReference>
<evidence type="ECO:0000313" key="2">
    <source>
        <dbReference type="Proteomes" id="UP001240643"/>
    </source>
</evidence>
<reference evidence="1" key="1">
    <citation type="submission" date="2023-07" db="EMBL/GenBank/DDBJ databases">
        <title>Genomic Encyclopedia of Type Strains, Phase IV (KMG-IV): sequencing the most valuable type-strain genomes for metagenomic binning, comparative biology and taxonomic classification.</title>
        <authorList>
            <person name="Goeker M."/>
        </authorList>
    </citation>
    <scope>NUCLEOTIDE SEQUENCE [LARGE SCALE GENOMIC DNA]</scope>
    <source>
        <strain evidence="1">DSM 21204</strain>
    </source>
</reference>
<keyword evidence="2" id="KW-1185">Reference proteome</keyword>
<dbReference type="InterPro" id="IPR008914">
    <property type="entry name" value="PEBP"/>
</dbReference>
<dbReference type="Gene3D" id="3.90.280.10">
    <property type="entry name" value="PEBP-like"/>
    <property type="match status" value="2"/>
</dbReference>
<protein>
    <submittedName>
        <fullName evidence="1">Phosphatidylethanolamine-binding protein (PEBP) family uncharacterized protein</fullName>
    </submittedName>
</protein>
<dbReference type="InterPro" id="IPR036610">
    <property type="entry name" value="PEBP-like_sf"/>
</dbReference>
<dbReference type="Proteomes" id="UP001240643">
    <property type="component" value="Unassembled WGS sequence"/>
</dbReference>
<dbReference type="Pfam" id="PF01161">
    <property type="entry name" value="PBP"/>
    <property type="match status" value="1"/>
</dbReference>